<evidence type="ECO:0000256" key="1">
    <source>
        <dbReference type="ARBA" id="ARBA00005706"/>
    </source>
</evidence>
<dbReference type="GO" id="GO:0140907">
    <property type="term" value="F:flavin-dependent halogenase activity"/>
    <property type="evidence" value="ECO:0007669"/>
    <property type="project" value="UniProtKB-ARBA"/>
</dbReference>
<name>A0A6A4HWR6_9AGAR</name>
<dbReference type="InterPro" id="IPR036188">
    <property type="entry name" value="FAD/NAD-bd_sf"/>
</dbReference>
<comment type="catalytic activity">
    <reaction evidence="5">
        <text>melleolide F + FADH2 + chloride + O2 = 6'-chloromelleolide F + FAD + 2 H2O + H(+)</text>
        <dbReference type="Rhea" id="RHEA:67160"/>
        <dbReference type="ChEBI" id="CHEBI:15377"/>
        <dbReference type="ChEBI" id="CHEBI:15378"/>
        <dbReference type="ChEBI" id="CHEBI:15379"/>
        <dbReference type="ChEBI" id="CHEBI:17996"/>
        <dbReference type="ChEBI" id="CHEBI:57692"/>
        <dbReference type="ChEBI" id="CHEBI:58307"/>
        <dbReference type="ChEBI" id="CHEBI:167712"/>
        <dbReference type="ChEBI" id="CHEBI:167713"/>
    </reaction>
    <physiologicalReaction direction="left-to-right" evidence="5">
        <dbReference type="Rhea" id="RHEA:67161"/>
    </physiologicalReaction>
</comment>
<keyword evidence="9" id="KW-1185">Reference proteome</keyword>
<dbReference type="InterPro" id="IPR050816">
    <property type="entry name" value="Flavin-dep_Halogenase_NPB"/>
</dbReference>
<reference evidence="8" key="1">
    <citation type="journal article" date="2019" name="Environ. Microbiol.">
        <title>Fungal ecological strategies reflected in gene transcription - a case study of two litter decomposers.</title>
        <authorList>
            <person name="Barbi F."/>
            <person name="Kohler A."/>
            <person name="Barry K."/>
            <person name="Baskaran P."/>
            <person name="Daum C."/>
            <person name="Fauchery L."/>
            <person name="Ihrmark K."/>
            <person name="Kuo A."/>
            <person name="LaButti K."/>
            <person name="Lipzen A."/>
            <person name="Morin E."/>
            <person name="Grigoriev I.V."/>
            <person name="Henrissat B."/>
            <person name="Lindahl B."/>
            <person name="Martin F."/>
        </authorList>
    </citation>
    <scope>NUCLEOTIDE SEQUENCE</scope>
    <source>
        <strain evidence="8">JB14</strain>
    </source>
</reference>
<dbReference type="Gene3D" id="3.50.50.60">
    <property type="entry name" value="FAD/NAD(P)-binding domain"/>
    <property type="match status" value="1"/>
</dbReference>
<dbReference type="PANTHER" id="PTHR43747:SF5">
    <property type="entry name" value="FAD-BINDING DOMAIN-CONTAINING PROTEIN"/>
    <property type="match status" value="1"/>
</dbReference>
<dbReference type="AlphaFoldDB" id="A0A6A4HWR6"/>
<evidence type="ECO:0000313" key="8">
    <source>
        <dbReference type="EMBL" id="KAE9402939.1"/>
    </source>
</evidence>
<sequence>MTIDAKLPPTDHSSPPEHVDVLIVGGGPAGSYAASVLSLEGLNVAVLEAAKFPRYHIGESLIPSVRPYLRFIGAEEKMIDYGFKKKPGSAIKFNQFKHEGYTDFIALGANNNAWNVVRSEFDQLLLNHARDCGAQIYEETKVTSISFDADDDGKPISVSWTQVTPENNTITTRTISGLTTFTHLIDASGRAGLISTKYLKNRHFNASLKNIAVWGYWSECSDREAKGGMGTYGKGTVREGAPWFEALKDESGWAWFIPLHNGKTSVGIVMNQEQYNAQAKTRSTLVPGAFESSSLTQRYLANLHLAPGVVKLLSGKNVGVAEESEESEEGSLNFRVTLEPGSVRSASDFSYSAPSYAGSGYRIVGDAGGKQAVTFFMFQIDLFLVAFIDPFFSSGIHLAFTGALSAAATICASIRNDCTEDQAAAWHTKRVQVSYTRFQIVVLSAYKQMRAQKVDVLSDVDEDNFDRAFMFLRPVIQGAADMGSRLSESELQRSLDFCINLFNPTSPEEHEAVRGQLGESKELMDVTKPVIDPETMKHVLKVTTLCSTIANDATKDNGTANQQPDSDSESKSKMVLDKINARRLVHTEYAINNLEAEELEGYVVRLGKGELGLVKVVM</sequence>
<evidence type="ECO:0000256" key="4">
    <source>
        <dbReference type="ARBA" id="ARBA00023002"/>
    </source>
</evidence>
<keyword evidence="3" id="KW-0274">FAD</keyword>
<feature type="domain" description="FAD-binding" evidence="7">
    <location>
        <begin position="19"/>
        <end position="150"/>
    </location>
</feature>
<dbReference type="InterPro" id="IPR002938">
    <property type="entry name" value="FAD-bd"/>
</dbReference>
<dbReference type="EMBL" id="ML769430">
    <property type="protein sequence ID" value="KAE9402939.1"/>
    <property type="molecule type" value="Genomic_DNA"/>
</dbReference>
<accession>A0A6A4HWR6</accession>
<dbReference type="SUPFAM" id="SSF51905">
    <property type="entry name" value="FAD/NAD(P)-binding domain"/>
    <property type="match status" value="1"/>
</dbReference>
<organism evidence="8 9">
    <name type="scientific">Gymnopus androsaceus JB14</name>
    <dbReference type="NCBI Taxonomy" id="1447944"/>
    <lineage>
        <taxon>Eukaryota</taxon>
        <taxon>Fungi</taxon>
        <taxon>Dikarya</taxon>
        <taxon>Basidiomycota</taxon>
        <taxon>Agaricomycotina</taxon>
        <taxon>Agaricomycetes</taxon>
        <taxon>Agaricomycetidae</taxon>
        <taxon>Agaricales</taxon>
        <taxon>Marasmiineae</taxon>
        <taxon>Omphalotaceae</taxon>
        <taxon>Gymnopus</taxon>
    </lineage>
</organism>
<dbReference type="Pfam" id="PF01494">
    <property type="entry name" value="FAD_binding_3"/>
    <property type="match status" value="1"/>
</dbReference>
<feature type="region of interest" description="Disordered" evidence="6">
    <location>
        <begin position="552"/>
        <end position="573"/>
    </location>
</feature>
<dbReference type="GO" id="GO:0071949">
    <property type="term" value="F:FAD binding"/>
    <property type="evidence" value="ECO:0007669"/>
    <property type="project" value="InterPro"/>
</dbReference>
<evidence type="ECO:0000256" key="2">
    <source>
        <dbReference type="ARBA" id="ARBA00022630"/>
    </source>
</evidence>
<dbReference type="OrthoDB" id="3340390at2759"/>
<dbReference type="Proteomes" id="UP000799118">
    <property type="component" value="Unassembled WGS sequence"/>
</dbReference>
<evidence type="ECO:0000256" key="5">
    <source>
        <dbReference type="ARBA" id="ARBA00049364"/>
    </source>
</evidence>
<evidence type="ECO:0000313" key="9">
    <source>
        <dbReference type="Proteomes" id="UP000799118"/>
    </source>
</evidence>
<proteinExistence type="inferred from homology"/>
<gene>
    <name evidence="8" type="ORF">BT96DRAFT_1017330</name>
</gene>
<dbReference type="PANTHER" id="PTHR43747">
    <property type="entry name" value="FAD-BINDING PROTEIN"/>
    <property type="match status" value="1"/>
</dbReference>
<evidence type="ECO:0000256" key="6">
    <source>
        <dbReference type="SAM" id="MobiDB-lite"/>
    </source>
</evidence>
<comment type="similarity">
    <text evidence="1">Belongs to the flavin-dependent halogenase family.</text>
</comment>
<dbReference type="GO" id="GO:0044550">
    <property type="term" value="P:secondary metabolite biosynthetic process"/>
    <property type="evidence" value="ECO:0007669"/>
    <property type="project" value="UniProtKB-ARBA"/>
</dbReference>
<keyword evidence="2" id="KW-0285">Flavoprotein</keyword>
<protein>
    <submittedName>
        <fullName evidence="8">FAD/NAD(P)-binding domain-containing protein</fullName>
    </submittedName>
</protein>
<evidence type="ECO:0000259" key="7">
    <source>
        <dbReference type="Pfam" id="PF01494"/>
    </source>
</evidence>
<evidence type="ECO:0000256" key="3">
    <source>
        <dbReference type="ARBA" id="ARBA00022827"/>
    </source>
</evidence>
<feature type="compositionally biased region" description="Polar residues" evidence="6">
    <location>
        <begin position="552"/>
        <end position="565"/>
    </location>
</feature>
<keyword evidence="4" id="KW-0560">Oxidoreductase</keyword>